<name>A0A923I9B7_9FIRM</name>
<accession>A0A923I9B7</accession>
<keyword evidence="2" id="KW-1185">Reference proteome</keyword>
<dbReference type="Proteomes" id="UP000659630">
    <property type="component" value="Unassembled WGS sequence"/>
</dbReference>
<comment type="caution">
    <text evidence="1">The sequence shown here is derived from an EMBL/GenBank/DDBJ whole genome shotgun (WGS) entry which is preliminary data.</text>
</comment>
<organism evidence="1 2">
    <name type="scientific">Anaerofilum hominis</name>
    <dbReference type="NCBI Taxonomy" id="2763016"/>
    <lineage>
        <taxon>Bacteria</taxon>
        <taxon>Bacillati</taxon>
        <taxon>Bacillota</taxon>
        <taxon>Clostridia</taxon>
        <taxon>Eubacteriales</taxon>
        <taxon>Oscillospiraceae</taxon>
        <taxon>Anaerofilum</taxon>
    </lineage>
</organism>
<dbReference type="EMBL" id="JACONZ010000001">
    <property type="protein sequence ID" value="MBC5580648.1"/>
    <property type="molecule type" value="Genomic_DNA"/>
</dbReference>
<sequence>MKKFIAKLALALLPAALYLAVFVAFEPNNYFGLRGVTSGNAPIARLRAYQLDPQPNLLLGDSRMAHFDMALVDEVSGASWSNVSYGGASLEESIDEFYYLYETAPEIQRVVLGLSFYTLNAGYRTANRMSTIETQLKNPAAYILNLEYNINTLTVIGDKLAGRPDAEETAEHTAAEYEENGVPLPYRRDLIDYAATLYGNCAVSGALPQRVYGEDGALANAAEMARAMLSATPAQSRFSVNGAALEKLLDLAKFCEQNGVELTIVLPPMDESVRRLVCEPLGIDEAMRPALEALAASGARVLDYEWQNDPAYPDGMFFDGFHIDTVHGLPQWTRTLFEEVG</sequence>
<evidence type="ECO:0000313" key="2">
    <source>
        <dbReference type="Proteomes" id="UP000659630"/>
    </source>
</evidence>
<reference evidence="1" key="1">
    <citation type="submission" date="2020-08" db="EMBL/GenBank/DDBJ databases">
        <title>Genome public.</title>
        <authorList>
            <person name="Liu C."/>
            <person name="Sun Q."/>
        </authorList>
    </citation>
    <scope>NUCLEOTIDE SEQUENCE</scope>
    <source>
        <strain evidence="1">BX8</strain>
    </source>
</reference>
<dbReference type="RefSeq" id="WP_186886987.1">
    <property type="nucleotide sequence ID" value="NZ_JACONZ010000001.1"/>
</dbReference>
<proteinExistence type="predicted"/>
<dbReference type="AlphaFoldDB" id="A0A923I9B7"/>
<protein>
    <submittedName>
        <fullName evidence="1">Uncharacterized protein</fullName>
    </submittedName>
</protein>
<evidence type="ECO:0000313" key="1">
    <source>
        <dbReference type="EMBL" id="MBC5580648.1"/>
    </source>
</evidence>
<gene>
    <name evidence="1" type="ORF">H8S23_03930</name>
</gene>